<dbReference type="Pfam" id="PF00201">
    <property type="entry name" value="UDPGT"/>
    <property type="match status" value="1"/>
</dbReference>
<dbReference type="PANTHER" id="PTHR11926:SF1560">
    <property type="entry name" value="UDP-GLYCOSYLTRANSFERASE 74E1-RELATED"/>
    <property type="match status" value="1"/>
</dbReference>
<gene>
    <name evidence="3" type="ORF">CFOL_v3_25549</name>
</gene>
<dbReference type="SUPFAM" id="SSF53756">
    <property type="entry name" value="UDP-Glycosyltransferase/glycogen phosphorylase"/>
    <property type="match status" value="1"/>
</dbReference>
<dbReference type="Gene3D" id="3.40.50.2000">
    <property type="entry name" value="Glycogen Phosphorylase B"/>
    <property type="match status" value="2"/>
</dbReference>
<dbReference type="OrthoDB" id="5835829at2759"/>
<dbReference type="InParanoid" id="A0A1Q3CPB2"/>
<dbReference type="GO" id="GO:0080044">
    <property type="term" value="F:quercetin 7-O-glucosyltransferase activity"/>
    <property type="evidence" value="ECO:0007669"/>
    <property type="project" value="TreeGrafter"/>
</dbReference>
<dbReference type="AlphaFoldDB" id="A0A1Q3CPB2"/>
<dbReference type="Proteomes" id="UP000187406">
    <property type="component" value="Unassembled WGS sequence"/>
</dbReference>
<organism evidence="3 4">
    <name type="scientific">Cephalotus follicularis</name>
    <name type="common">Albany pitcher plant</name>
    <dbReference type="NCBI Taxonomy" id="3775"/>
    <lineage>
        <taxon>Eukaryota</taxon>
        <taxon>Viridiplantae</taxon>
        <taxon>Streptophyta</taxon>
        <taxon>Embryophyta</taxon>
        <taxon>Tracheophyta</taxon>
        <taxon>Spermatophyta</taxon>
        <taxon>Magnoliopsida</taxon>
        <taxon>eudicotyledons</taxon>
        <taxon>Gunneridae</taxon>
        <taxon>Pentapetalae</taxon>
        <taxon>rosids</taxon>
        <taxon>fabids</taxon>
        <taxon>Oxalidales</taxon>
        <taxon>Cephalotaceae</taxon>
        <taxon>Cephalotus</taxon>
    </lineage>
</organism>
<proteinExistence type="inferred from homology"/>
<comment type="similarity">
    <text evidence="1">Belongs to the UDP-glycosyltransferase family.</text>
</comment>
<keyword evidence="4" id="KW-1185">Reference proteome</keyword>
<evidence type="ECO:0000313" key="3">
    <source>
        <dbReference type="EMBL" id="GAV82096.1"/>
    </source>
</evidence>
<name>A0A1Q3CPB2_CEPFO</name>
<dbReference type="GO" id="GO:0080043">
    <property type="term" value="F:quercetin 3-O-glucosyltransferase activity"/>
    <property type="evidence" value="ECO:0007669"/>
    <property type="project" value="TreeGrafter"/>
</dbReference>
<sequence>MATKMQPTGSSPKQHVGVMVFPFGSHVISLFHLVRKLATAIPNTHVSFFNTAKSNNSIFLASKSTHEDIPSNIKAYNIGDGVPMNHVFTSYPGEAVELFLKATPDNFYQGFDTAVSEIGLKISCLITDGLLSFAGDISKEMHVPWIPVWSPVPHSLYVHVYTDLIRQHYANVEGSDSGDKTLEFIPGLSKIHMDDLPDGILPKSSSNLEESLFHSMLSKLGHMLPQSATVVMNYYQELYPVPLLDDLKFKFPGLLNVGYVTLSMPPPPLLPSNLDATGCLSWLDGQKDMSVAYISFGTVAVVPPNETLELGEALEASGVPFLWTLKDDLKDHLPNGFLERTSMQGKVVPWAPQTQVLAHSSIGVCVTHFGANSVNESIANGVPMIGRPFFADHHINGRIVEEIQGIGLRVEALTKSGVIESLELVLVHEQGKEMRKKVQSLKEIVLKAAGPTGSATKDFQTLVEKISIL</sequence>
<evidence type="ECO:0000256" key="2">
    <source>
        <dbReference type="ARBA" id="ARBA00022679"/>
    </source>
</evidence>
<dbReference type="EMBL" id="BDDD01002553">
    <property type="protein sequence ID" value="GAV82096.1"/>
    <property type="molecule type" value="Genomic_DNA"/>
</dbReference>
<evidence type="ECO:0000313" key="4">
    <source>
        <dbReference type="Proteomes" id="UP000187406"/>
    </source>
</evidence>
<comment type="caution">
    <text evidence="3">The sequence shown here is derived from an EMBL/GenBank/DDBJ whole genome shotgun (WGS) entry which is preliminary data.</text>
</comment>
<dbReference type="FunFam" id="3.40.50.2000:FF:000060">
    <property type="entry name" value="Glycosyltransferase"/>
    <property type="match status" value="1"/>
</dbReference>
<dbReference type="PANTHER" id="PTHR11926">
    <property type="entry name" value="GLUCOSYL/GLUCURONOSYL TRANSFERASES"/>
    <property type="match status" value="1"/>
</dbReference>
<accession>A0A1Q3CPB2</accession>
<evidence type="ECO:0000256" key="1">
    <source>
        <dbReference type="ARBA" id="ARBA00009995"/>
    </source>
</evidence>
<protein>
    <submittedName>
        <fullName evidence="3">UDPGT domain-containing protein</fullName>
    </submittedName>
</protein>
<dbReference type="InterPro" id="IPR002213">
    <property type="entry name" value="UDP_glucos_trans"/>
</dbReference>
<reference evidence="4" key="1">
    <citation type="submission" date="2016-04" db="EMBL/GenBank/DDBJ databases">
        <title>Cephalotus genome sequencing.</title>
        <authorList>
            <person name="Fukushima K."/>
            <person name="Hasebe M."/>
            <person name="Fang X."/>
        </authorList>
    </citation>
    <scope>NUCLEOTIDE SEQUENCE [LARGE SCALE GENOMIC DNA]</scope>
    <source>
        <strain evidence="4">cv. St1</strain>
    </source>
</reference>
<dbReference type="CDD" id="cd03784">
    <property type="entry name" value="GT1_Gtf-like"/>
    <property type="match status" value="1"/>
</dbReference>
<keyword evidence="2" id="KW-0808">Transferase</keyword>